<dbReference type="KEGG" id="aarg:Aargi30884_15560"/>
<protein>
    <submittedName>
        <fullName evidence="1">Uncharacterized protein</fullName>
    </submittedName>
</protein>
<evidence type="ECO:0000313" key="1">
    <source>
        <dbReference type="EMBL" id="BBK22653.1"/>
    </source>
</evidence>
<dbReference type="RefSeq" id="WP_118277769.1">
    <property type="nucleotide sequence ID" value="NZ_AP019695.1"/>
</dbReference>
<dbReference type="AlphaFoldDB" id="A0A6N4TIP8"/>
<organism evidence="1 2">
    <name type="scientific">Amedibacterium intestinale</name>
    <dbReference type="NCBI Taxonomy" id="2583452"/>
    <lineage>
        <taxon>Bacteria</taxon>
        <taxon>Bacillati</taxon>
        <taxon>Bacillota</taxon>
        <taxon>Erysipelotrichia</taxon>
        <taxon>Erysipelotrichales</taxon>
        <taxon>Erysipelotrichaceae</taxon>
        <taxon>Amedibacterium</taxon>
    </lineage>
</organism>
<dbReference type="EMBL" id="AP019695">
    <property type="protein sequence ID" value="BBK22653.1"/>
    <property type="molecule type" value="Genomic_DNA"/>
</dbReference>
<reference evidence="2" key="1">
    <citation type="submission" date="2019-05" db="EMBL/GenBank/DDBJ databases">
        <title>Complete genome sequencing of Absiella argi strain JCM 30884.</title>
        <authorList>
            <person name="Sakamoto M."/>
            <person name="Murakami T."/>
            <person name="Mori H."/>
        </authorList>
    </citation>
    <scope>NUCLEOTIDE SEQUENCE [LARGE SCALE GENOMIC DNA]</scope>
    <source>
        <strain evidence="2">JCM 30884</strain>
    </source>
</reference>
<dbReference type="Proteomes" id="UP000464754">
    <property type="component" value="Chromosome"/>
</dbReference>
<sequence>MKELQWFKENISLYMKCHLYWNAYLQVYYNVKEPSDECYKIIADTSISTYLKSDDVDMSVEKIAYFLSRNYEKGKISLEQIESSSSYDVMDGVYNEDVEYLINEE</sequence>
<gene>
    <name evidence="1" type="ORF">Aargi30884_15560</name>
</gene>
<accession>A0A6N4TIP8</accession>
<proteinExistence type="predicted"/>
<keyword evidence="2" id="KW-1185">Reference proteome</keyword>
<name>A0A6N4TIP8_9FIRM</name>
<evidence type="ECO:0000313" key="2">
    <source>
        <dbReference type="Proteomes" id="UP000464754"/>
    </source>
</evidence>